<dbReference type="GO" id="GO:0016301">
    <property type="term" value="F:kinase activity"/>
    <property type="evidence" value="ECO:0007669"/>
    <property type="project" value="UniProtKB-KW"/>
</dbReference>
<feature type="region of interest" description="Disordered" evidence="3">
    <location>
        <begin position="1198"/>
        <end position="1236"/>
    </location>
</feature>
<feature type="region of interest" description="Disordered" evidence="3">
    <location>
        <begin position="720"/>
        <end position="753"/>
    </location>
</feature>
<organism evidence="5 6">
    <name type="scientific">Metschnikowia aff. pulcherrima</name>
    <dbReference type="NCBI Taxonomy" id="2163413"/>
    <lineage>
        <taxon>Eukaryota</taxon>
        <taxon>Fungi</taxon>
        <taxon>Dikarya</taxon>
        <taxon>Ascomycota</taxon>
        <taxon>Saccharomycotina</taxon>
        <taxon>Pichiomycetes</taxon>
        <taxon>Metschnikowiaceae</taxon>
        <taxon>Metschnikowia</taxon>
    </lineage>
</organism>
<feature type="compositionally biased region" description="Acidic residues" evidence="3">
    <location>
        <begin position="1317"/>
        <end position="1331"/>
    </location>
</feature>
<dbReference type="GO" id="GO:0005826">
    <property type="term" value="C:actomyosin contractile ring"/>
    <property type="evidence" value="ECO:0007669"/>
    <property type="project" value="TreeGrafter"/>
</dbReference>
<reference evidence="6" key="1">
    <citation type="submission" date="2019-03" db="EMBL/GenBank/DDBJ databases">
        <title>Snf2 controls pulcherriminic acid biosynthesis and connects pigmentation and antifungal activity of the yeast Metschnikowia pulcherrima.</title>
        <authorList>
            <person name="Gore-Lloyd D."/>
            <person name="Sumann I."/>
            <person name="Brachmann A.O."/>
            <person name="Schneeberger K."/>
            <person name="Ortiz-Merino R.A."/>
            <person name="Moreno-Beltran M."/>
            <person name="Schlaefli M."/>
            <person name="Kirner P."/>
            <person name="Santos Kron A."/>
            <person name="Wolfe K.H."/>
            <person name="Piel J."/>
            <person name="Ahrens C.H."/>
            <person name="Henk D."/>
            <person name="Freimoser F.M."/>
        </authorList>
    </citation>
    <scope>NUCLEOTIDE SEQUENCE [LARGE SCALE GENOMIC DNA]</scope>
    <source>
        <strain evidence="6">APC 1.2</strain>
    </source>
</reference>
<dbReference type="GO" id="GO:0000131">
    <property type="term" value="C:incipient cellular bud site"/>
    <property type="evidence" value="ECO:0007669"/>
    <property type="project" value="TreeGrafter"/>
</dbReference>
<feature type="compositionally biased region" description="Basic and acidic residues" evidence="3">
    <location>
        <begin position="924"/>
        <end position="945"/>
    </location>
</feature>
<keyword evidence="5" id="KW-0418">Kinase</keyword>
<dbReference type="GO" id="GO:0005934">
    <property type="term" value="C:cellular bud tip"/>
    <property type="evidence" value="ECO:0007669"/>
    <property type="project" value="TreeGrafter"/>
</dbReference>
<feature type="region of interest" description="Disordered" evidence="3">
    <location>
        <begin position="679"/>
        <end position="708"/>
    </location>
</feature>
<dbReference type="Proteomes" id="UP000292447">
    <property type="component" value="Chromosome IV"/>
</dbReference>
<protein>
    <submittedName>
        <fullName evidence="5">G protein-coupled receptor kinase-interacting protein 1 C term</fullName>
    </submittedName>
</protein>
<feature type="compositionally biased region" description="Polar residues" evidence="3">
    <location>
        <begin position="999"/>
        <end position="1016"/>
    </location>
</feature>
<gene>
    <name evidence="5" type="primary">MPUL0D01500</name>
    <name evidence="5" type="ORF">METSCH_D01500</name>
</gene>
<feature type="domain" description="GIT Spa2 homology (SHD)" evidence="4">
    <location>
        <begin position="87"/>
        <end position="117"/>
    </location>
</feature>
<feature type="compositionally biased region" description="Polar residues" evidence="3">
    <location>
        <begin position="179"/>
        <end position="204"/>
    </location>
</feature>
<dbReference type="GO" id="GO:0005935">
    <property type="term" value="C:cellular bud neck"/>
    <property type="evidence" value="ECO:0007669"/>
    <property type="project" value="TreeGrafter"/>
</dbReference>
<evidence type="ECO:0000259" key="4">
    <source>
        <dbReference type="SMART" id="SM00555"/>
    </source>
</evidence>
<feature type="region of interest" description="Disordered" evidence="3">
    <location>
        <begin position="924"/>
        <end position="1164"/>
    </location>
</feature>
<feature type="compositionally biased region" description="Polar residues" evidence="3">
    <location>
        <begin position="848"/>
        <end position="870"/>
    </location>
</feature>
<feature type="coiled-coil region" evidence="2">
    <location>
        <begin position="306"/>
        <end position="433"/>
    </location>
</feature>
<feature type="compositionally biased region" description="Polar residues" evidence="3">
    <location>
        <begin position="1031"/>
        <end position="1046"/>
    </location>
</feature>
<feature type="region of interest" description="Disordered" evidence="3">
    <location>
        <begin position="1305"/>
        <end position="1331"/>
    </location>
</feature>
<keyword evidence="5" id="KW-0808">Transferase</keyword>
<evidence type="ECO:0000313" key="5">
    <source>
        <dbReference type="EMBL" id="QBM89089.1"/>
    </source>
</evidence>
<accession>A0A4P6XQ04</accession>
<feature type="compositionally biased region" description="Basic and acidic residues" evidence="3">
    <location>
        <begin position="741"/>
        <end position="751"/>
    </location>
</feature>
<feature type="compositionally biased region" description="Polar residues" evidence="3">
    <location>
        <begin position="976"/>
        <end position="986"/>
    </location>
</feature>
<evidence type="ECO:0000313" key="6">
    <source>
        <dbReference type="Proteomes" id="UP000292447"/>
    </source>
</evidence>
<feature type="compositionally biased region" description="Polar residues" evidence="3">
    <location>
        <begin position="1198"/>
        <end position="1216"/>
    </location>
</feature>
<dbReference type="InterPro" id="IPR039892">
    <property type="entry name" value="Spa2/Sph1"/>
</dbReference>
<dbReference type="GO" id="GO:0007124">
    <property type="term" value="P:pseudohyphal growth"/>
    <property type="evidence" value="ECO:0007669"/>
    <property type="project" value="TreeGrafter"/>
</dbReference>
<feature type="compositionally biased region" description="Basic and acidic residues" evidence="3">
    <location>
        <begin position="1133"/>
        <end position="1147"/>
    </location>
</feature>
<dbReference type="Pfam" id="PF08518">
    <property type="entry name" value="GIT_SHD"/>
    <property type="match status" value="2"/>
</dbReference>
<feature type="region of interest" description="Disordered" evidence="3">
    <location>
        <begin position="119"/>
        <end position="204"/>
    </location>
</feature>
<feature type="compositionally biased region" description="Polar residues" evidence="3">
    <location>
        <begin position="683"/>
        <end position="698"/>
    </location>
</feature>
<evidence type="ECO:0000256" key="1">
    <source>
        <dbReference type="ARBA" id="ARBA00022737"/>
    </source>
</evidence>
<feature type="compositionally biased region" description="Basic and acidic residues" evidence="3">
    <location>
        <begin position="150"/>
        <end position="174"/>
    </location>
</feature>
<dbReference type="InterPro" id="IPR013724">
    <property type="entry name" value="GIT_SHD"/>
</dbReference>
<dbReference type="GO" id="GO:0036267">
    <property type="term" value="P:invasive filamentous growth"/>
    <property type="evidence" value="ECO:0007669"/>
    <property type="project" value="TreeGrafter"/>
</dbReference>
<feature type="domain" description="GIT Spa2 homology (SHD)" evidence="4">
    <location>
        <begin position="37"/>
        <end position="67"/>
    </location>
</feature>
<dbReference type="PANTHER" id="PTHR21601">
    <property type="entry name" value="SPA2 PROTEIN"/>
    <property type="match status" value="1"/>
</dbReference>
<dbReference type="Gene3D" id="1.20.120.330">
    <property type="entry name" value="Nucleotidyltransferases domain 2"/>
    <property type="match status" value="1"/>
</dbReference>
<keyword evidence="1" id="KW-0677">Repeat</keyword>
<dbReference type="Pfam" id="PF12205">
    <property type="entry name" value="GIT1_C"/>
    <property type="match status" value="1"/>
</dbReference>
<keyword evidence="2" id="KW-0175">Coiled coil</keyword>
<name>A0A4P6XQ04_9ASCO</name>
<proteinExistence type="predicted"/>
<dbReference type="STRING" id="2163413.A0A4P6XQ04"/>
<sequence>MADTDLLHHFKVLKQFLDISDDANSRAKLNSSRAARAREKLLRLSQAQFRELSTDVYDELRRRIDESRSEPDFLLPKLTFHPKRNQARQKLSSLPQSRFKDLVSDISFEIERRNLHNPIASSVPVNPPANSREVQESHPQRAHAHSRSQSTDHHHVREVAEEPKRASVASRDHAVPFTKVNQDQPRHSTLSHSTGDTSHGPLNQANTNALRDELATPDLRNPVTEQPIGIQPTTVVPTKASMTWSSDEEDAADELKELRRSVQEEPRQLALSDAFTALRPIVNLSVAENSEEPAAFDRGTDNDREHDSLKTAYENLRKEHESLIEAHSDAQIQLGELKNLQTYSRSQGEELEATCKAAQQDLKDLSEKHQEVLTRHEDLEALYQQLKHENDEFVSQRAALPSPEELNALHEELKELRASNAALRLENQNLKSTSPKSRGLESLSREIKPHTMPAFPSEKSSIKVNDELQILHDRLEQNEAPRSSPSEKEAMLKSEITQWQKKYEALKAGELNDMTKNPIKTMDLTKFRSPDGLLSYSTAVELFASIDLFYVALEIPSPDADLFFERISSIAVTANAIASQGTKSGFSDNVHSDAIRECASHALTATRYYLIYPTLMPKVIVEKAVSEIAFAVCDSIAAMKFAYNSDEERTTHQNKVNNTLPYNAIADDIDVKPLKIPQKRSPVASSPNFEPSSNGASSSHKHETALSDVSVGSNQFSPIQLLGGQSLPTPKRGYVQYSSEGPREESRKTRAFDSSPFKSITSFKEGTHVEESAPLQLNEGMFTDATEANHLVETPHKGGKVERAGIESVSAPPQTKATEETDLKSHAKSNTPSILDKVRRFEKGNTGLHVTSPVSNEKGSFGNISASRSTLIGRADKDAVTRESPNSAPVPPEGVPARNKSIFQSLRERFTNDNTAPKLVVEVRENVAGGDGKDQNAKGDDEIKNQPDSTKTMQSLESTPHDKGSENLNAMREVQVNPTGESQANAASPLESLDFGISEASSSTRSSNYATGTVFNRATPESAKVVEAINSGDTTAQANDFSLTTRAETEASLPENARLPEKSDNISSLMEKFDESASDDLMISRDDRNGVPMDSQAHGASNDQPAAIEQSLKEANSEAGKLPAELSEVHGSGLDKEDSSVRAKEEETVPASDEPTRLTMEYPQDSINNLVSVPKSDELDIPRVNVLDVTNSDRETHTVLTSKDISVSDGSNQTRSIQHHETGPSQIRRTPDFVDKENLNQAEDPTDEDEQKEPILNHSRAVSDITEGQVSAPKPAVVTKGDSAKIPSGLKIKTPSFKVRKVSYEDAMEEQNASDRFEDEDDESFDEEEDEIRQRQDYRKSMAAATFNFDLFDIDDPDNTVTQVLLYLEHQTVQVISTIQDLLSAIKRPDATKGVLRENSGAISEVIKQMTEATNTSMNQTRNYQLREHGSWVVKSLEDCNHRMTALCKQKKESDDLEFADRHFKQRLAGISFDIAKSTKELVKTVEEASLKEDIAHLDARLNHPDDLT</sequence>
<feature type="compositionally biased region" description="Polar residues" evidence="3">
    <location>
        <begin position="946"/>
        <end position="958"/>
    </location>
</feature>
<keyword evidence="5" id="KW-0675">Receptor</keyword>
<dbReference type="GO" id="GO:0005078">
    <property type="term" value="F:MAP-kinase scaffold activity"/>
    <property type="evidence" value="ECO:0007669"/>
    <property type="project" value="TreeGrafter"/>
</dbReference>
<dbReference type="GO" id="GO:0007121">
    <property type="term" value="P:bipolar cellular bud site selection"/>
    <property type="evidence" value="ECO:0007669"/>
    <property type="project" value="TreeGrafter"/>
</dbReference>
<dbReference type="InterPro" id="IPR022018">
    <property type="entry name" value="GIT1_C"/>
</dbReference>
<feature type="region of interest" description="Disordered" evidence="3">
    <location>
        <begin position="795"/>
        <end position="831"/>
    </location>
</feature>
<evidence type="ECO:0000256" key="3">
    <source>
        <dbReference type="SAM" id="MobiDB-lite"/>
    </source>
</evidence>
<dbReference type="GO" id="GO:1902716">
    <property type="term" value="C:cell cortex of growing cell tip"/>
    <property type="evidence" value="ECO:0007669"/>
    <property type="project" value="TreeGrafter"/>
</dbReference>
<feature type="compositionally biased region" description="Basic and acidic residues" evidence="3">
    <location>
        <begin position="795"/>
        <end position="805"/>
    </location>
</feature>
<dbReference type="PANTHER" id="PTHR21601:SF0">
    <property type="entry name" value="PROTEIN SPA2-RELATED"/>
    <property type="match status" value="1"/>
</dbReference>
<dbReference type="EMBL" id="CP034459">
    <property type="protein sequence ID" value="QBM89089.1"/>
    <property type="molecule type" value="Genomic_DNA"/>
</dbReference>
<feature type="region of interest" description="Disordered" evidence="3">
    <location>
        <begin position="847"/>
        <end position="897"/>
    </location>
</feature>
<evidence type="ECO:0000256" key="2">
    <source>
        <dbReference type="SAM" id="Coils"/>
    </source>
</evidence>
<dbReference type="GO" id="GO:0043332">
    <property type="term" value="C:mating projection tip"/>
    <property type="evidence" value="ECO:0007669"/>
    <property type="project" value="TreeGrafter"/>
</dbReference>
<dbReference type="SMART" id="SM00555">
    <property type="entry name" value="GIT"/>
    <property type="match status" value="2"/>
</dbReference>
<keyword evidence="6" id="KW-1185">Reference proteome</keyword>